<evidence type="ECO:0000256" key="6">
    <source>
        <dbReference type="RuleBase" id="RU003983"/>
    </source>
</evidence>
<feature type="region of interest" description="Disordered" evidence="7">
    <location>
        <begin position="60"/>
        <end position="79"/>
    </location>
</feature>
<dbReference type="STRING" id="747676.F4RSZ1"/>
<dbReference type="EMBL" id="GL883118">
    <property type="protein sequence ID" value="EGG04413.1"/>
    <property type="molecule type" value="Genomic_DNA"/>
</dbReference>
<dbReference type="RefSeq" id="XP_007412204.1">
    <property type="nucleotide sequence ID" value="XM_007412142.1"/>
</dbReference>
<keyword evidence="1 6" id="KW-0645">Protease</keyword>
<keyword evidence="8" id="KW-0472">Membrane</keyword>
<name>F4RSZ1_MELLP</name>
<keyword evidence="4 6" id="KW-0862">Zinc</keyword>
<dbReference type="HOGENOM" id="CLU_029002_1_0_1"/>
<dbReference type="eggNOG" id="KOG2661">
    <property type="taxonomic scope" value="Eukaryota"/>
</dbReference>
<dbReference type="GO" id="GO:0006515">
    <property type="term" value="P:protein quality control for misfolded or incompletely synthesized proteins"/>
    <property type="evidence" value="ECO:0007669"/>
    <property type="project" value="TreeGrafter"/>
</dbReference>
<reference evidence="11" key="1">
    <citation type="journal article" date="2011" name="Proc. Natl. Acad. Sci. U.S.A.">
        <title>Obligate biotrophy features unraveled by the genomic analysis of rust fungi.</title>
        <authorList>
            <person name="Duplessis S."/>
            <person name="Cuomo C.A."/>
            <person name="Lin Y.-C."/>
            <person name="Aerts A."/>
            <person name="Tisserant E."/>
            <person name="Veneault-Fourrey C."/>
            <person name="Joly D.L."/>
            <person name="Hacquard S."/>
            <person name="Amselem J."/>
            <person name="Cantarel B.L."/>
            <person name="Chiu R."/>
            <person name="Coutinho P.M."/>
            <person name="Feau N."/>
            <person name="Field M."/>
            <person name="Frey P."/>
            <person name="Gelhaye E."/>
            <person name="Goldberg J."/>
            <person name="Grabherr M.G."/>
            <person name="Kodira C.D."/>
            <person name="Kohler A."/>
            <person name="Kuees U."/>
            <person name="Lindquist E.A."/>
            <person name="Lucas S.M."/>
            <person name="Mago R."/>
            <person name="Mauceli E."/>
            <person name="Morin E."/>
            <person name="Murat C."/>
            <person name="Pangilinan J.L."/>
            <person name="Park R."/>
            <person name="Pearson M."/>
            <person name="Quesneville H."/>
            <person name="Rouhier N."/>
            <person name="Sakthikumar S."/>
            <person name="Salamov A.A."/>
            <person name="Schmutz J."/>
            <person name="Selles B."/>
            <person name="Shapiro H."/>
            <person name="Tanguay P."/>
            <person name="Tuskan G.A."/>
            <person name="Henrissat B."/>
            <person name="Van de Peer Y."/>
            <person name="Rouze P."/>
            <person name="Ellis J.G."/>
            <person name="Dodds P.N."/>
            <person name="Schein J.E."/>
            <person name="Zhong S."/>
            <person name="Hamelin R.C."/>
            <person name="Grigoriev I.V."/>
            <person name="Szabo L.J."/>
            <person name="Martin F."/>
        </authorList>
    </citation>
    <scope>NUCLEOTIDE SEQUENCE [LARGE SCALE GENOMIC DNA]</scope>
    <source>
        <strain evidence="11">98AG31 / pathotype 3-4-7</strain>
    </source>
</reference>
<evidence type="ECO:0000256" key="2">
    <source>
        <dbReference type="ARBA" id="ARBA00022723"/>
    </source>
</evidence>
<feature type="transmembrane region" description="Helical" evidence="8">
    <location>
        <begin position="275"/>
        <end position="297"/>
    </location>
</feature>
<dbReference type="VEuPathDB" id="FungiDB:MELLADRAFT_44188"/>
<keyword evidence="8" id="KW-1133">Transmembrane helix</keyword>
<dbReference type="GO" id="GO:0004222">
    <property type="term" value="F:metalloendopeptidase activity"/>
    <property type="evidence" value="ECO:0007669"/>
    <property type="project" value="InterPro"/>
</dbReference>
<dbReference type="Proteomes" id="UP000001072">
    <property type="component" value="Unassembled WGS sequence"/>
</dbReference>
<gene>
    <name evidence="10" type="ORF">MELLADRAFT_44188</name>
</gene>
<comment type="similarity">
    <text evidence="6">Belongs to the peptidase M48 family.</text>
</comment>
<dbReference type="GO" id="GO:0005743">
    <property type="term" value="C:mitochondrial inner membrane"/>
    <property type="evidence" value="ECO:0007669"/>
    <property type="project" value="TreeGrafter"/>
</dbReference>
<comment type="cofactor">
    <cofactor evidence="6">
        <name>Zn(2+)</name>
        <dbReference type="ChEBI" id="CHEBI:29105"/>
    </cofactor>
    <text evidence="6">Binds 1 zinc ion per subunit.</text>
</comment>
<protein>
    <submittedName>
        <fullName evidence="10">Metalloendopeptidase</fullName>
    </submittedName>
</protein>
<dbReference type="PANTHER" id="PTHR22726:SF1">
    <property type="entry name" value="METALLOENDOPEPTIDASE OMA1, MITOCHONDRIAL"/>
    <property type="match status" value="1"/>
</dbReference>
<evidence type="ECO:0000259" key="9">
    <source>
        <dbReference type="Pfam" id="PF01435"/>
    </source>
</evidence>
<keyword evidence="8" id="KW-0812">Transmembrane</keyword>
<dbReference type="AlphaFoldDB" id="F4RSZ1"/>
<dbReference type="Gene3D" id="3.30.2010.10">
    <property type="entry name" value="Metalloproteases ('zincins'), catalytic domain"/>
    <property type="match status" value="1"/>
</dbReference>
<evidence type="ECO:0000256" key="5">
    <source>
        <dbReference type="ARBA" id="ARBA00023049"/>
    </source>
</evidence>
<dbReference type="GeneID" id="18928167"/>
<evidence type="ECO:0000256" key="1">
    <source>
        <dbReference type="ARBA" id="ARBA00022670"/>
    </source>
</evidence>
<dbReference type="GO" id="GO:0046872">
    <property type="term" value="F:metal ion binding"/>
    <property type="evidence" value="ECO:0007669"/>
    <property type="project" value="UniProtKB-KW"/>
</dbReference>
<dbReference type="GO" id="GO:0034982">
    <property type="term" value="P:mitochondrial protein processing"/>
    <property type="evidence" value="ECO:0007669"/>
    <property type="project" value="TreeGrafter"/>
</dbReference>
<dbReference type="InterPro" id="IPR051156">
    <property type="entry name" value="Mito/Outer_Membr_Metalloprot"/>
</dbReference>
<dbReference type="InterPro" id="IPR001915">
    <property type="entry name" value="Peptidase_M48"/>
</dbReference>
<evidence type="ECO:0000313" key="11">
    <source>
        <dbReference type="Proteomes" id="UP000001072"/>
    </source>
</evidence>
<dbReference type="OrthoDB" id="7464992at2759"/>
<evidence type="ECO:0000256" key="3">
    <source>
        <dbReference type="ARBA" id="ARBA00022801"/>
    </source>
</evidence>
<dbReference type="Pfam" id="PF01435">
    <property type="entry name" value="Peptidase_M48"/>
    <property type="match status" value="1"/>
</dbReference>
<dbReference type="KEGG" id="mlr:MELLADRAFT_44188"/>
<dbReference type="PANTHER" id="PTHR22726">
    <property type="entry name" value="METALLOENDOPEPTIDASE OMA1"/>
    <property type="match status" value="1"/>
</dbReference>
<feature type="domain" description="Peptidase M48" evidence="9">
    <location>
        <begin position="205"/>
        <end position="371"/>
    </location>
</feature>
<keyword evidence="5 6" id="KW-0482">Metalloprotease</keyword>
<dbReference type="FunCoup" id="F4RSZ1">
    <property type="interactions" value="103"/>
</dbReference>
<evidence type="ECO:0000313" key="10">
    <source>
        <dbReference type="EMBL" id="EGG04413.1"/>
    </source>
</evidence>
<organism evidence="11">
    <name type="scientific">Melampsora larici-populina (strain 98AG31 / pathotype 3-4-7)</name>
    <name type="common">Poplar leaf rust fungus</name>
    <dbReference type="NCBI Taxonomy" id="747676"/>
    <lineage>
        <taxon>Eukaryota</taxon>
        <taxon>Fungi</taxon>
        <taxon>Dikarya</taxon>
        <taxon>Basidiomycota</taxon>
        <taxon>Pucciniomycotina</taxon>
        <taxon>Pucciniomycetes</taxon>
        <taxon>Pucciniales</taxon>
        <taxon>Melampsoraceae</taxon>
        <taxon>Melampsora</taxon>
    </lineage>
</organism>
<accession>F4RSZ1</accession>
<dbReference type="CDD" id="cd07331">
    <property type="entry name" value="M48C_Oma1_like"/>
    <property type="match status" value="1"/>
</dbReference>
<dbReference type="InParanoid" id="F4RSZ1"/>
<evidence type="ECO:0000256" key="4">
    <source>
        <dbReference type="ARBA" id="ARBA00022833"/>
    </source>
</evidence>
<proteinExistence type="inferred from homology"/>
<keyword evidence="2" id="KW-0479">Metal-binding</keyword>
<evidence type="ECO:0000256" key="7">
    <source>
        <dbReference type="SAM" id="MobiDB-lite"/>
    </source>
</evidence>
<keyword evidence="11" id="KW-1185">Reference proteome</keyword>
<evidence type="ECO:0000256" key="8">
    <source>
        <dbReference type="SAM" id="Phobius"/>
    </source>
</evidence>
<keyword evidence="3 6" id="KW-0378">Hydrolase</keyword>
<sequence>MMFHIFPKGPHKHVLVQHGIKLSGRYLSRLTGQSQIQSINGGRMRATQFRAFGTSSTHKASYRRFGEPPRTSSQQPRLVGSIKFPSSNNGNFDRAFRGVPNWIWWLAGGGGVYFVSHLETVEQTGRLRFMDTSVASELATGRQVYAQTLAQYQNKILPSSHPTSIYVTKVANQIIKASNLGSDSELGDDPFLNHQSWSDSGVMNAKRENLPDWKIHVIDEPRIQNAFVIPGGKIFVFTGILPICKTESGLATVLGHEVAHQVLRHTAERMSSMKVVFLLTTVLSIIGLDFGFSRALVTLLMTLPNSRTSEVEADQVGLNIMAKACYDPTEAVRMWKRMEDHEHRSKHSAQITEFLQTHPAHDRRIQNISGWLTEAEKYREANCGFTTQAAARFNRWQAS</sequence>